<comment type="similarity">
    <text evidence="1">Belongs to the 'phage' integrase family.</text>
</comment>
<dbReference type="InterPro" id="IPR050090">
    <property type="entry name" value="Tyrosine_recombinase_XerCD"/>
</dbReference>
<evidence type="ECO:0000256" key="2">
    <source>
        <dbReference type="ARBA" id="ARBA00022908"/>
    </source>
</evidence>
<dbReference type="Gene3D" id="1.10.443.10">
    <property type="entry name" value="Intergrase catalytic core"/>
    <property type="match status" value="1"/>
</dbReference>
<dbReference type="Pfam" id="PF00589">
    <property type="entry name" value="Phage_integrase"/>
    <property type="match status" value="1"/>
</dbReference>
<proteinExistence type="inferred from homology"/>
<name>A0ABT5IZL4_9NEIS</name>
<protein>
    <submittedName>
        <fullName evidence="6">Site-specific integrase</fullName>
    </submittedName>
</protein>
<gene>
    <name evidence="6" type="ORF">PQU95_10235</name>
</gene>
<evidence type="ECO:0000259" key="5">
    <source>
        <dbReference type="PROSITE" id="PS51898"/>
    </source>
</evidence>
<dbReference type="InterPro" id="IPR011010">
    <property type="entry name" value="DNA_brk_join_enz"/>
</dbReference>
<keyword evidence="2" id="KW-0229">DNA integration</keyword>
<accession>A0ABT5IZL4</accession>
<dbReference type="Proteomes" id="UP001219956">
    <property type="component" value="Unassembled WGS sequence"/>
</dbReference>
<evidence type="ECO:0000313" key="6">
    <source>
        <dbReference type="EMBL" id="MDC7717588.1"/>
    </source>
</evidence>
<evidence type="ECO:0000256" key="3">
    <source>
        <dbReference type="ARBA" id="ARBA00023125"/>
    </source>
</evidence>
<dbReference type="CDD" id="cd01184">
    <property type="entry name" value="INT_C_like_1"/>
    <property type="match status" value="1"/>
</dbReference>
<keyword evidence="3" id="KW-0238">DNA-binding</keyword>
<dbReference type="PROSITE" id="PS51898">
    <property type="entry name" value="TYR_RECOMBINASE"/>
    <property type="match status" value="1"/>
</dbReference>
<dbReference type="PANTHER" id="PTHR30349:SF41">
    <property type="entry name" value="INTEGRASE_RECOMBINASE PROTEIN MJ0367-RELATED"/>
    <property type="match status" value="1"/>
</dbReference>
<sequence length="480" mass="55529">MTNLSSYVYQHSNGVFYFRRAIPTAIRQQHATRPDIRVSLRTRDPKTALALARQYAVQCDELFTQVTEKMDLFKKKSVRDLVGKLDFVVTTADGHKIELNNIKAGEEQAAEALLQKSLNMLSGQPKAEKHTKQDNQLSIGKAIHEFLYNSIDSTTWSQNNKRYYMLRLTAMGAFIGKCTFEEFNEEVYIKALNELSHLPERQNRKEFSGLNPLEMVAAVKKMQASGEEINTIGDETFNKYISTLNTFFVWANSKGYCSCSFINKGMRKCTESDKDKRDAFTREQVTKINNELLETKHKIKPWQFFIPLIAMYSGARQAEIAQLDTTDIVQENGIHGMKICETAGSDKSVKNRSSIRFVPFHPEILKHGILEYQKDRVMHKKEKLFFDEKRDYGDTVNKWFNRTFMDKMAFENRSKLGFHSFRHTFITELMNIPNNNDRTLLTIQHIVGHTTESTSTNTYLKHITADNKLKLISLLNYQKF</sequence>
<reference evidence="6 7" key="1">
    <citation type="submission" date="2023-01" db="EMBL/GenBank/DDBJ databases">
        <title>Novel species of the genus Vogesella isolated from rivers.</title>
        <authorList>
            <person name="Lu H."/>
        </authorList>
    </citation>
    <scope>NUCLEOTIDE SEQUENCE [LARGE SCALE GENOMIC DNA]</scope>
    <source>
        <strain evidence="6 7">DC21W</strain>
    </source>
</reference>
<dbReference type="InterPro" id="IPR013762">
    <property type="entry name" value="Integrase-like_cat_sf"/>
</dbReference>
<dbReference type="PANTHER" id="PTHR30349">
    <property type="entry name" value="PHAGE INTEGRASE-RELATED"/>
    <property type="match status" value="1"/>
</dbReference>
<evidence type="ECO:0000256" key="1">
    <source>
        <dbReference type="ARBA" id="ARBA00008857"/>
    </source>
</evidence>
<dbReference type="InterPro" id="IPR046668">
    <property type="entry name" value="DUF6538"/>
</dbReference>
<comment type="caution">
    <text evidence="6">The sequence shown here is derived from an EMBL/GenBank/DDBJ whole genome shotgun (WGS) entry which is preliminary data.</text>
</comment>
<organism evidence="6 7">
    <name type="scientific">Vogesella aquatica</name>
    <dbReference type="NCBI Taxonomy" id="2984206"/>
    <lineage>
        <taxon>Bacteria</taxon>
        <taxon>Pseudomonadati</taxon>
        <taxon>Pseudomonadota</taxon>
        <taxon>Betaproteobacteria</taxon>
        <taxon>Neisseriales</taxon>
        <taxon>Chromobacteriaceae</taxon>
        <taxon>Vogesella</taxon>
    </lineage>
</organism>
<keyword evidence="4" id="KW-0233">DNA recombination</keyword>
<dbReference type="EMBL" id="JAQQLF010000011">
    <property type="protein sequence ID" value="MDC7717588.1"/>
    <property type="molecule type" value="Genomic_DNA"/>
</dbReference>
<dbReference type="SUPFAM" id="SSF56349">
    <property type="entry name" value="DNA breaking-rejoining enzymes"/>
    <property type="match status" value="1"/>
</dbReference>
<evidence type="ECO:0000256" key="4">
    <source>
        <dbReference type="ARBA" id="ARBA00023172"/>
    </source>
</evidence>
<dbReference type="InterPro" id="IPR002104">
    <property type="entry name" value="Integrase_catalytic"/>
</dbReference>
<evidence type="ECO:0000313" key="7">
    <source>
        <dbReference type="Proteomes" id="UP001219956"/>
    </source>
</evidence>
<keyword evidence="7" id="KW-1185">Reference proteome</keyword>
<feature type="domain" description="Tyr recombinase" evidence="5">
    <location>
        <begin position="275"/>
        <end position="473"/>
    </location>
</feature>
<dbReference type="Pfam" id="PF20172">
    <property type="entry name" value="DUF6538"/>
    <property type="match status" value="1"/>
</dbReference>
<dbReference type="RefSeq" id="WP_272751903.1">
    <property type="nucleotide sequence ID" value="NZ_JAQQLF010000011.1"/>
</dbReference>